<feature type="domain" description="Caspase family p20" evidence="5">
    <location>
        <begin position="267"/>
        <end position="362"/>
    </location>
</feature>
<evidence type="ECO:0000256" key="2">
    <source>
        <dbReference type="ARBA" id="ARBA00022703"/>
    </source>
</evidence>
<dbReference type="AlphaFoldDB" id="A0A9Q1IU32"/>
<dbReference type="GO" id="GO:0006508">
    <property type="term" value="P:proteolysis"/>
    <property type="evidence" value="ECO:0007669"/>
    <property type="project" value="InterPro"/>
</dbReference>
<dbReference type="CDD" id="cd08340">
    <property type="entry name" value="DED_c-FLIP_r2"/>
    <property type="match status" value="1"/>
</dbReference>
<dbReference type="InterPro" id="IPR001309">
    <property type="entry name" value="Pept_C14_p20"/>
</dbReference>
<dbReference type="Pfam" id="PF01335">
    <property type="entry name" value="DED"/>
    <property type="match status" value="1"/>
</dbReference>
<evidence type="ECO:0000256" key="3">
    <source>
        <dbReference type="ARBA" id="ARBA00022737"/>
    </source>
</evidence>
<dbReference type="GO" id="GO:0042981">
    <property type="term" value="P:regulation of apoptotic process"/>
    <property type="evidence" value="ECO:0007669"/>
    <property type="project" value="InterPro"/>
</dbReference>
<dbReference type="SMART" id="SM00115">
    <property type="entry name" value="CASc"/>
    <property type="match status" value="1"/>
</dbReference>
<protein>
    <recommendedName>
        <fullName evidence="8">CASP8 and FADD-like apoptosis regulator</fullName>
    </recommendedName>
</protein>
<dbReference type="FunFam" id="1.10.533.10:FF:000016">
    <property type="entry name" value="CASP8 and FADD-like apoptosis regulator"/>
    <property type="match status" value="1"/>
</dbReference>
<dbReference type="OrthoDB" id="8816507at2759"/>
<dbReference type="SUPFAM" id="SSF47986">
    <property type="entry name" value="DEATH domain"/>
    <property type="match status" value="1"/>
</dbReference>
<accession>A0A9Q1IU32</accession>
<evidence type="ECO:0000256" key="1">
    <source>
        <dbReference type="ARBA" id="ARBA00010134"/>
    </source>
</evidence>
<proteinExistence type="inferred from homology"/>
<comment type="caution">
    <text evidence="6">The sequence shown here is derived from an EMBL/GenBank/DDBJ whole genome shotgun (WGS) entry which is preliminary data.</text>
</comment>
<comment type="similarity">
    <text evidence="1">Belongs to the peptidase C14A family.</text>
</comment>
<feature type="domain" description="DED" evidence="4">
    <location>
        <begin position="52"/>
        <end position="130"/>
    </location>
</feature>
<dbReference type="SMART" id="SM00031">
    <property type="entry name" value="DED"/>
    <property type="match status" value="1"/>
</dbReference>
<evidence type="ECO:0008006" key="8">
    <source>
        <dbReference type="Google" id="ProtNLM"/>
    </source>
</evidence>
<dbReference type="GO" id="GO:0004197">
    <property type="term" value="F:cysteine-type endopeptidase activity"/>
    <property type="evidence" value="ECO:0007669"/>
    <property type="project" value="InterPro"/>
</dbReference>
<evidence type="ECO:0000313" key="7">
    <source>
        <dbReference type="Proteomes" id="UP001152622"/>
    </source>
</evidence>
<gene>
    <name evidence="6" type="ORF">SKAU_G00238520</name>
</gene>
<dbReference type="GO" id="GO:0005737">
    <property type="term" value="C:cytoplasm"/>
    <property type="evidence" value="ECO:0007669"/>
    <property type="project" value="UniProtKB-ARBA"/>
</dbReference>
<dbReference type="GO" id="GO:0006915">
    <property type="term" value="P:apoptotic process"/>
    <property type="evidence" value="ECO:0007669"/>
    <property type="project" value="UniProtKB-KW"/>
</dbReference>
<dbReference type="InterPro" id="IPR011029">
    <property type="entry name" value="DEATH-like_dom_sf"/>
</dbReference>
<dbReference type="SUPFAM" id="SSF52129">
    <property type="entry name" value="Caspase-like"/>
    <property type="match status" value="1"/>
</dbReference>
<name>A0A9Q1IU32_SYNKA</name>
<dbReference type="InterPro" id="IPR001875">
    <property type="entry name" value="DED_dom"/>
</dbReference>
<keyword evidence="2" id="KW-0053">Apoptosis</keyword>
<dbReference type="EMBL" id="JAINUF010000008">
    <property type="protein sequence ID" value="KAJ8352376.1"/>
    <property type="molecule type" value="Genomic_DNA"/>
</dbReference>
<keyword evidence="3" id="KW-0677">Repeat</keyword>
<dbReference type="PROSITE" id="PS50168">
    <property type="entry name" value="DED"/>
    <property type="match status" value="1"/>
</dbReference>
<dbReference type="Gene3D" id="1.10.533.10">
    <property type="entry name" value="Death Domain, Fas"/>
    <property type="match status" value="1"/>
</dbReference>
<dbReference type="Proteomes" id="UP001152622">
    <property type="component" value="Chromosome 8"/>
</dbReference>
<reference evidence="6" key="1">
    <citation type="journal article" date="2023" name="Science">
        <title>Genome structures resolve the early diversification of teleost fishes.</title>
        <authorList>
            <person name="Parey E."/>
            <person name="Louis A."/>
            <person name="Montfort J."/>
            <person name="Bouchez O."/>
            <person name="Roques C."/>
            <person name="Iampietro C."/>
            <person name="Lluch J."/>
            <person name="Castinel A."/>
            <person name="Donnadieu C."/>
            <person name="Desvignes T."/>
            <person name="Floi Bucao C."/>
            <person name="Jouanno E."/>
            <person name="Wen M."/>
            <person name="Mejri S."/>
            <person name="Dirks R."/>
            <person name="Jansen H."/>
            <person name="Henkel C."/>
            <person name="Chen W.J."/>
            <person name="Zahm M."/>
            <person name="Cabau C."/>
            <person name="Klopp C."/>
            <person name="Thompson A.W."/>
            <person name="Robinson-Rechavi M."/>
            <person name="Braasch I."/>
            <person name="Lecointre G."/>
            <person name="Bobe J."/>
            <person name="Postlethwait J.H."/>
            <person name="Berthelot C."/>
            <person name="Roest Crollius H."/>
            <person name="Guiguen Y."/>
        </authorList>
    </citation>
    <scope>NUCLEOTIDE SEQUENCE</scope>
    <source>
        <strain evidence="6">WJC10195</strain>
    </source>
</reference>
<dbReference type="PANTHER" id="PTHR48169:SF3">
    <property type="entry name" value="CASP8 AND FADD LIKE APOPTOSIS REGULATOR"/>
    <property type="match status" value="1"/>
</dbReference>
<evidence type="ECO:0000313" key="6">
    <source>
        <dbReference type="EMBL" id="KAJ8352376.1"/>
    </source>
</evidence>
<dbReference type="InterPro" id="IPR011600">
    <property type="entry name" value="Pept_C14_caspase"/>
</dbReference>
<organism evidence="6 7">
    <name type="scientific">Synaphobranchus kaupii</name>
    <name type="common">Kaup's arrowtooth eel</name>
    <dbReference type="NCBI Taxonomy" id="118154"/>
    <lineage>
        <taxon>Eukaryota</taxon>
        <taxon>Metazoa</taxon>
        <taxon>Chordata</taxon>
        <taxon>Craniata</taxon>
        <taxon>Vertebrata</taxon>
        <taxon>Euteleostomi</taxon>
        <taxon>Actinopterygii</taxon>
        <taxon>Neopterygii</taxon>
        <taxon>Teleostei</taxon>
        <taxon>Anguilliformes</taxon>
        <taxon>Synaphobranchidae</taxon>
        <taxon>Synaphobranchus</taxon>
    </lineage>
</organism>
<dbReference type="PANTHER" id="PTHR48169">
    <property type="entry name" value="DED DOMAIN-CONTAINING PROTEIN"/>
    <property type="match status" value="1"/>
</dbReference>
<keyword evidence="7" id="KW-1185">Reference proteome</keyword>
<sequence length="471" mass="52959">MRCPSTSNVTQKKRVFAPFFPMYKLKSDLKRILRTNKKEVEGILGNGCHVSEYRVLMTDISEALSKEDLDSLIFLLSETLPRGRAKKSTSFLDIVVELEKLEKVSCEDLELIEWCLHNVRRVDLAKKVQRYRAGGQASLTGISVHRPIGKQQRPKDMSGGASFVSPGHHTMWQRMPKPQGQASLTGISVHRPIGKQQCPKDMSGGASFVSPGHHTMWQRMPKPQAPENIQFSVPETGSHNGQSSVEVYRMRAEPRGSCVIIDCVGSDGEMLEHTFSRLHFRVILCMWPTMEEVHSTLMEVADRDLQGEDAFVCCIISRATSTHLLATELEGPGLCLDTVRHLFSTEACPGLAGKPKLFFVQSYSVPRLQSHRGYEDEDLEVDGPTVESVPTDADVFWSLCRTSDWQLQDFGHKSVYLQALSAALIKGQRRKLNLLDVHTEVNAVIYEHNQRDPGETYSVSLQHTLRKTLFI</sequence>
<dbReference type="Gene3D" id="3.40.50.1460">
    <property type="match status" value="1"/>
</dbReference>
<dbReference type="Pfam" id="PF00656">
    <property type="entry name" value="Peptidase_C14"/>
    <property type="match status" value="1"/>
</dbReference>
<dbReference type="InterPro" id="IPR029030">
    <property type="entry name" value="Caspase-like_dom_sf"/>
</dbReference>
<evidence type="ECO:0000259" key="5">
    <source>
        <dbReference type="PROSITE" id="PS50208"/>
    </source>
</evidence>
<dbReference type="PROSITE" id="PS50208">
    <property type="entry name" value="CASPASE_P20"/>
    <property type="match status" value="1"/>
</dbReference>
<evidence type="ECO:0000259" key="4">
    <source>
        <dbReference type="PROSITE" id="PS50168"/>
    </source>
</evidence>
<dbReference type="InterPro" id="IPR015917">
    <property type="entry name" value="Pept_C14A"/>
</dbReference>